<name>A0A917XX27_9BACI</name>
<protein>
    <submittedName>
        <fullName evidence="1">Uncharacterized protein</fullName>
    </submittedName>
</protein>
<dbReference type="AlphaFoldDB" id="A0A917XX27"/>
<comment type="caution">
    <text evidence="1">The sequence shown here is derived from an EMBL/GenBank/DDBJ whole genome shotgun (WGS) entry which is preliminary data.</text>
</comment>
<organism evidence="1 2">
    <name type="scientific">Oceanobacillus indicireducens</name>
    <dbReference type="NCBI Taxonomy" id="1004261"/>
    <lineage>
        <taxon>Bacteria</taxon>
        <taxon>Bacillati</taxon>
        <taxon>Bacillota</taxon>
        <taxon>Bacilli</taxon>
        <taxon>Bacillales</taxon>
        <taxon>Bacillaceae</taxon>
        <taxon>Oceanobacillus</taxon>
    </lineage>
</organism>
<keyword evidence="2" id="KW-1185">Reference proteome</keyword>
<proteinExistence type="predicted"/>
<gene>
    <name evidence="1" type="ORF">GCM10007971_19310</name>
</gene>
<reference evidence="1" key="1">
    <citation type="journal article" date="2014" name="Int. J. Syst. Evol. Microbiol.">
        <title>Complete genome sequence of Corynebacterium casei LMG S-19264T (=DSM 44701T), isolated from a smear-ripened cheese.</title>
        <authorList>
            <consortium name="US DOE Joint Genome Institute (JGI-PGF)"/>
            <person name="Walter F."/>
            <person name="Albersmeier A."/>
            <person name="Kalinowski J."/>
            <person name="Ruckert C."/>
        </authorList>
    </citation>
    <scope>NUCLEOTIDE SEQUENCE</scope>
    <source>
        <strain evidence="1">JCM 17251</strain>
    </source>
</reference>
<evidence type="ECO:0000313" key="2">
    <source>
        <dbReference type="Proteomes" id="UP000624041"/>
    </source>
</evidence>
<dbReference type="EMBL" id="BMOS01000011">
    <property type="protein sequence ID" value="GGN57875.1"/>
    <property type="molecule type" value="Genomic_DNA"/>
</dbReference>
<accession>A0A917XX27</accession>
<sequence length="39" mass="4678">MLGLPKGEVYLIPWSEEWEREFELERERIETQGTERLAG</sequence>
<evidence type="ECO:0000313" key="1">
    <source>
        <dbReference type="EMBL" id="GGN57875.1"/>
    </source>
</evidence>
<dbReference type="Proteomes" id="UP000624041">
    <property type="component" value="Unassembled WGS sequence"/>
</dbReference>
<reference evidence="1" key="2">
    <citation type="submission" date="2020-09" db="EMBL/GenBank/DDBJ databases">
        <authorList>
            <person name="Sun Q."/>
            <person name="Ohkuma M."/>
        </authorList>
    </citation>
    <scope>NUCLEOTIDE SEQUENCE</scope>
    <source>
        <strain evidence="1">JCM 17251</strain>
    </source>
</reference>